<proteinExistence type="predicted"/>
<reference evidence="1" key="1">
    <citation type="journal article" date="2021" name="Environ. Microbiol.">
        <title>Cryptic niche differentiation of novel sediment ecotypes of Rugeria pomeroyi correlates with nitrate respiration.</title>
        <authorList>
            <person name="Lin X."/>
            <person name="McNichol J."/>
            <person name="Chu X."/>
            <person name="Qian Y."/>
            <person name="Luo H."/>
        </authorList>
    </citation>
    <scope>NUCLEOTIDE SEQUENCE</scope>
    <source>
        <strain evidence="1">SZCCDBB064</strain>
    </source>
</reference>
<dbReference type="InterPro" id="IPR053714">
    <property type="entry name" value="Iso_Racemase_Enz_sf"/>
</dbReference>
<name>A0A9Q3WP64_9RHOB</name>
<organism evidence="1 2">
    <name type="scientific">Ruegeria pomeroyi</name>
    <dbReference type="NCBI Taxonomy" id="89184"/>
    <lineage>
        <taxon>Bacteria</taxon>
        <taxon>Pseudomonadati</taxon>
        <taxon>Pseudomonadota</taxon>
        <taxon>Alphaproteobacteria</taxon>
        <taxon>Rhodobacterales</taxon>
        <taxon>Roseobacteraceae</taxon>
        <taxon>Ruegeria</taxon>
    </lineage>
</organism>
<dbReference type="Gene3D" id="3.40.50.12500">
    <property type="match status" value="1"/>
</dbReference>
<gene>
    <name evidence="1" type="ORF">KBY27_16680</name>
</gene>
<evidence type="ECO:0000313" key="2">
    <source>
        <dbReference type="Proteomes" id="UP000813672"/>
    </source>
</evidence>
<protein>
    <submittedName>
        <fullName evidence="1">Aspartate/glutamate racemase family protein</fullName>
    </submittedName>
</protein>
<comment type="caution">
    <text evidence="1">The sequence shown here is derived from an EMBL/GenBank/DDBJ whole genome shotgun (WGS) entry which is preliminary data.</text>
</comment>
<dbReference type="Proteomes" id="UP000813672">
    <property type="component" value="Unassembled WGS sequence"/>
</dbReference>
<dbReference type="NCBIfam" id="NF005679">
    <property type="entry name" value="PRK07475.1"/>
    <property type="match status" value="1"/>
</dbReference>
<accession>A0A9Q3WP64</accession>
<dbReference type="EMBL" id="JAGQAF010000011">
    <property type="protein sequence ID" value="MCE8539093.1"/>
    <property type="molecule type" value="Genomic_DNA"/>
</dbReference>
<evidence type="ECO:0000313" key="1">
    <source>
        <dbReference type="EMBL" id="MCE8539093.1"/>
    </source>
</evidence>
<dbReference type="AlphaFoldDB" id="A0A9Q3WP64"/>
<dbReference type="RefSeq" id="WP_234221026.1">
    <property type="nucleotide sequence ID" value="NZ_JAGQAF010000011.1"/>
</dbReference>
<sequence length="246" mass="26299">MSLQSGGKTVFGATVGILMLETRFPRIPGDMGNALTWPFPVQYRVVRGASPDKVVRGDPRVLLDAFVEAGRDLVATGADGITTNCGFLALVQDELRAALDVPVATSSLMQVPMVQALLPPGRKAVILTISKATLTPAHLAAAGVPLDTPVYGTDAGRAFTRDILGDAPQIDFAACRQDMLDAADQILAQQPDAGAIVLECTNMVPYAADLRRRTGLPVYSIYSMVTWFQSGLMPRRFAQDIDDPRG</sequence>